<evidence type="ECO:0000313" key="9">
    <source>
        <dbReference type="Proteomes" id="UP000316714"/>
    </source>
</evidence>
<name>A0A5C5V1N6_9BACT</name>
<dbReference type="EMBL" id="SIHJ01000003">
    <property type="protein sequence ID" value="TWT32476.1"/>
    <property type="molecule type" value="Genomic_DNA"/>
</dbReference>
<feature type="chain" id="PRO_5023102015" evidence="6">
    <location>
        <begin position="27"/>
        <end position="608"/>
    </location>
</feature>
<dbReference type="GO" id="GO:0004252">
    <property type="term" value="F:serine-type endopeptidase activity"/>
    <property type="evidence" value="ECO:0007669"/>
    <property type="project" value="InterPro"/>
</dbReference>
<dbReference type="Gene3D" id="3.40.50.200">
    <property type="entry name" value="Peptidase S8/S53 domain"/>
    <property type="match status" value="1"/>
</dbReference>
<dbReference type="Pfam" id="PF00082">
    <property type="entry name" value="Peptidase_S8"/>
    <property type="match status" value="1"/>
</dbReference>
<evidence type="ECO:0000256" key="6">
    <source>
        <dbReference type="SAM" id="SignalP"/>
    </source>
</evidence>
<dbReference type="Proteomes" id="UP000316714">
    <property type="component" value="Unassembled WGS sequence"/>
</dbReference>
<keyword evidence="9" id="KW-1185">Reference proteome</keyword>
<dbReference type="OrthoDB" id="254589at2"/>
<comment type="caution">
    <text evidence="8">The sequence shown here is derived from an EMBL/GenBank/DDBJ whole genome shotgun (WGS) entry which is preliminary data.</text>
</comment>
<dbReference type="GO" id="GO:0006508">
    <property type="term" value="P:proteolysis"/>
    <property type="evidence" value="ECO:0007669"/>
    <property type="project" value="UniProtKB-KW"/>
</dbReference>
<protein>
    <submittedName>
        <fullName evidence="8">Serine protease AprX</fullName>
        <ecNumber evidence="8">3.4.21.-</ecNumber>
    </submittedName>
</protein>
<dbReference type="RefSeq" id="WP_146567874.1">
    <property type="nucleotide sequence ID" value="NZ_SIHJ01000003.1"/>
</dbReference>
<dbReference type="InterPro" id="IPR000209">
    <property type="entry name" value="Peptidase_S8/S53_dom"/>
</dbReference>
<feature type="domain" description="Peptidase S8/S53" evidence="7">
    <location>
        <begin position="130"/>
        <end position="409"/>
    </location>
</feature>
<comment type="similarity">
    <text evidence="1 5">Belongs to the peptidase S8 family.</text>
</comment>
<evidence type="ECO:0000256" key="4">
    <source>
        <dbReference type="ARBA" id="ARBA00022825"/>
    </source>
</evidence>
<dbReference type="PROSITE" id="PS00138">
    <property type="entry name" value="SUBTILASE_SER"/>
    <property type="match status" value="1"/>
</dbReference>
<evidence type="ECO:0000256" key="2">
    <source>
        <dbReference type="ARBA" id="ARBA00022670"/>
    </source>
</evidence>
<evidence type="ECO:0000313" key="8">
    <source>
        <dbReference type="EMBL" id="TWT32476.1"/>
    </source>
</evidence>
<dbReference type="PANTHER" id="PTHR43399">
    <property type="entry name" value="SUBTILISIN-RELATED"/>
    <property type="match status" value="1"/>
</dbReference>
<proteinExistence type="inferred from homology"/>
<feature type="signal peptide" evidence="6">
    <location>
        <begin position="1"/>
        <end position="26"/>
    </location>
</feature>
<comment type="caution">
    <text evidence="5">Lacks conserved residue(s) required for the propagation of feature annotation.</text>
</comment>
<keyword evidence="6" id="KW-0732">Signal</keyword>
<dbReference type="SUPFAM" id="SSF49785">
    <property type="entry name" value="Galactose-binding domain-like"/>
    <property type="match status" value="1"/>
</dbReference>
<keyword evidence="4" id="KW-0720">Serine protease</keyword>
<dbReference type="InterPro" id="IPR051048">
    <property type="entry name" value="Peptidase_S8/S53_subtilisin"/>
</dbReference>
<dbReference type="PROSITE" id="PS51257">
    <property type="entry name" value="PROKAR_LIPOPROTEIN"/>
    <property type="match status" value="1"/>
</dbReference>
<accession>A0A5C5V1N6</accession>
<evidence type="ECO:0000259" key="7">
    <source>
        <dbReference type="Pfam" id="PF00082"/>
    </source>
</evidence>
<evidence type="ECO:0000256" key="3">
    <source>
        <dbReference type="ARBA" id="ARBA00022801"/>
    </source>
</evidence>
<dbReference type="SUPFAM" id="SSF52743">
    <property type="entry name" value="Subtilisin-like"/>
    <property type="match status" value="1"/>
</dbReference>
<evidence type="ECO:0000256" key="1">
    <source>
        <dbReference type="ARBA" id="ARBA00011073"/>
    </source>
</evidence>
<dbReference type="InterPro" id="IPR023828">
    <property type="entry name" value="Peptidase_S8_Ser-AS"/>
</dbReference>
<keyword evidence="3 8" id="KW-0378">Hydrolase</keyword>
<evidence type="ECO:0000256" key="5">
    <source>
        <dbReference type="PROSITE-ProRule" id="PRU01240"/>
    </source>
</evidence>
<dbReference type="InterPro" id="IPR008979">
    <property type="entry name" value="Galactose-bd-like_sf"/>
</dbReference>
<dbReference type="AlphaFoldDB" id="A0A5C5V1N6"/>
<dbReference type="PANTHER" id="PTHR43399:SF4">
    <property type="entry name" value="CELL WALL-ASSOCIATED PROTEASE"/>
    <property type="match status" value="1"/>
</dbReference>
<gene>
    <name evidence="8" type="primary">aprX</name>
    <name evidence="8" type="ORF">KOR34_42390</name>
</gene>
<dbReference type="PROSITE" id="PS51892">
    <property type="entry name" value="SUBTILASE"/>
    <property type="match status" value="1"/>
</dbReference>
<sequence precursor="true">MIRSQSGCYSALAGLLACLMAPGVGAAGAGRNASATGLPDKPPLKVIGPLGPQVMPMPEGKVAATAHLVTSIPSTFAGPSVATLLGADAFYDRGVTGAGARLANVEGGHVWSGHESLGHVGPFVHDAAAWDDPGTRGDQQSDLFDRHATWVGAIAAGRLGGAVPGEHQRGIAHGAALQSGAIATDWTGPAYSAAFDISADTYFTAYEHSFNTADIINSSWGFTDPTGADSGLTVLGDALASQNPGVTWVVSAGNTGPAGGTVGSPASGFNAISVGALQNDGSNRYDAVAAFSSRGPQDWAGGGFFCAECRAAVDLVAPGTDLTAAFHGLDTGGNNPTLVGAVDNVADNLYAAGLAGTSFSAPIVAGAATLLVAGSYADPSLATNPAARDALVVKAVLLNSADKPDGWNNGQESVAGVIETSQSLDYASGAGALSIGGAYHQYLQAGTQDVPGTPIGVQGAIDAVGWDFGSVAHGVDNVYVLEETVQADTPVTITLAWRRERSETFLINGLVQDDAQADLDLIVRDRESGQVVARSISGVNVVEHLSFRAPATSRYQFEVNYFGDIFGSQASEEYGLAWSVAVVPEPTTALLVGGAAALLAAVRPRREC</sequence>
<keyword evidence="2 8" id="KW-0645">Protease</keyword>
<dbReference type="EC" id="3.4.21.-" evidence="8"/>
<reference evidence="8 9" key="1">
    <citation type="submission" date="2019-02" db="EMBL/GenBank/DDBJ databases">
        <title>Deep-cultivation of Planctomycetes and their phenomic and genomic characterization uncovers novel biology.</title>
        <authorList>
            <person name="Wiegand S."/>
            <person name="Jogler M."/>
            <person name="Boedeker C."/>
            <person name="Pinto D."/>
            <person name="Vollmers J."/>
            <person name="Rivas-Marin E."/>
            <person name="Kohn T."/>
            <person name="Peeters S.H."/>
            <person name="Heuer A."/>
            <person name="Rast P."/>
            <person name="Oberbeckmann S."/>
            <person name="Bunk B."/>
            <person name="Jeske O."/>
            <person name="Meyerdierks A."/>
            <person name="Storesund J.E."/>
            <person name="Kallscheuer N."/>
            <person name="Luecker S."/>
            <person name="Lage O.M."/>
            <person name="Pohl T."/>
            <person name="Merkel B.J."/>
            <person name="Hornburger P."/>
            <person name="Mueller R.-W."/>
            <person name="Bruemmer F."/>
            <person name="Labrenz M."/>
            <person name="Spormann A.M."/>
            <person name="Op Den Camp H."/>
            <person name="Overmann J."/>
            <person name="Amann R."/>
            <person name="Jetten M.S.M."/>
            <person name="Mascher T."/>
            <person name="Medema M.H."/>
            <person name="Devos D.P."/>
            <person name="Kaster A.-K."/>
            <person name="Ovreas L."/>
            <person name="Rohde M."/>
            <person name="Galperin M.Y."/>
            <person name="Jogler C."/>
        </authorList>
    </citation>
    <scope>NUCLEOTIDE SEQUENCE [LARGE SCALE GENOMIC DNA]</scope>
    <source>
        <strain evidence="8 9">KOR34</strain>
    </source>
</reference>
<organism evidence="8 9">
    <name type="scientific">Posidoniimonas corsicana</name>
    <dbReference type="NCBI Taxonomy" id="1938618"/>
    <lineage>
        <taxon>Bacteria</taxon>
        <taxon>Pseudomonadati</taxon>
        <taxon>Planctomycetota</taxon>
        <taxon>Planctomycetia</taxon>
        <taxon>Pirellulales</taxon>
        <taxon>Lacipirellulaceae</taxon>
        <taxon>Posidoniimonas</taxon>
    </lineage>
</organism>
<dbReference type="InterPro" id="IPR036852">
    <property type="entry name" value="Peptidase_S8/S53_dom_sf"/>
</dbReference>